<dbReference type="GO" id="GO:0005524">
    <property type="term" value="F:ATP binding"/>
    <property type="evidence" value="ECO:0007669"/>
    <property type="project" value="UniProtKB-KW"/>
</dbReference>
<evidence type="ECO:0000256" key="5">
    <source>
        <dbReference type="ARBA" id="ARBA00022741"/>
    </source>
</evidence>
<evidence type="ECO:0000313" key="14">
    <source>
        <dbReference type="Proteomes" id="UP001152795"/>
    </source>
</evidence>
<organism evidence="13 14">
    <name type="scientific">Paramuricea clavata</name>
    <name type="common">Red gorgonian</name>
    <name type="synonym">Violescent sea-whip</name>
    <dbReference type="NCBI Taxonomy" id="317549"/>
    <lineage>
        <taxon>Eukaryota</taxon>
        <taxon>Metazoa</taxon>
        <taxon>Cnidaria</taxon>
        <taxon>Anthozoa</taxon>
        <taxon>Octocorallia</taxon>
        <taxon>Malacalcyonacea</taxon>
        <taxon>Plexauridae</taxon>
        <taxon>Paramuricea</taxon>
    </lineage>
</organism>
<dbReference type="InterPro" id="IPR027417">
    <property type="entry name" value="P-loop_NTPase"/>
</dbReference>
<evidence type="ECO:0000256" key="9">
    <source>
        <dbReference type="ARBA" id="ARBA00023172"/>
    </source>
</evidence>
<comment type="subcellular location">
    <subcellularLocation>
        <location evidence="2">Chromosome</location>
    </subcellularLocation>
    <subcellularLocation>
        <location evidence="1">Nucleus</location>
    </subcellularLocation>
</comment>
<evidence type="ECO:0000256" key="11">
    <source>
        <dbReference type="ARBA" id="ARBA00023242"/>
    </source>
</evidence>
<feature type="non-terminal residue" evidence="13">
    <location>
        <position position="467"/>
    </location>
</feature>
<dbReference type="SUPFAM" id="SSF57997">
    <property type="entry name" value="Tropomyosin"/>
    <property type="match status" value="1"/>
</dbReference>
<dbReference type="Gene3D" id="1.10.287.1490">
    <property type="match status" value="1"/>
</dbReference>
<keyword evidence="5" id="KW-0547">Nucleotide-binding</keyword>
<evidence type="ECO:0000256" key="1">
    <source>
        <dbReference type="ARBA" id="ARBA00004123"/>
    </source>
</evidence>
<dbReference type="GO" id="GO:0005634">
    <property type="term" value="C:nucleus"/>
    <property type="evidence" value="ECO:0007669"/>
    <property type="project" value="UniProtKB-SubCell"/>
</dbReference>
<evidence type="ECO:0000256" key="3">
    <source>
        <dbReference type="ARBA" id="ARBA00006793"/>
    </source>
</evidence>
<evidence type="ECO:0000256" key="8">
    <source>
        <dbReference type="ARBA" id="ARBA00023054"/>
    </source>
</evidence>
<evidence type="ECO:0000259" key="12">
    <source>
        <dbReference type="Pfam" id="PF13476"/>
    </source>
</evidence>
<keyword evidence="14" id="KW-1185">Reference proteome</keyword>
<keyword evidence="4" id="KW-0158">Chromosome</keyword>
<dbReference type="Gene3D" id="3.40.50.300">
    <property type="entry name" value="P-loop containing nucleotide triphosphate hydrolases"/>
    <property type="match status" value="1"/>
</dbReference>
<name>A0A7D9JP44_PARCT</name>
<dbReference type="Proteomes" id="UP001152795">
    <property type="component" value="Unassembled WGS sequence"/>
</dbReference>
<evidence type="ECO:0000256" key="7">
    <source>
        <dbReference type="ARBA" id="ARBA00022840"/>
    </source>
</evidence>
<feature type="non-terminal residue" evidence="13">
    <location>
        <position position="1"/>
    </location>
</feature>
<gene>
    <name evidence="13" type="ORF">PACLA_8A001005</name>
</gene>
<dbReference type="GO" id="GO:0035861">
    <property type="term" value="C:site of double-strand break"/>
    <property type="evidence" value="ECO:0007669"/>
    <property type="project" value="TreeGrafter"/>
</dbReference>
<keyword evidence="11" id="KW-0539">Nucleus</keyword>
<dbReference type="GO" id="GO:0000724">
    <property type="term" value="P:double-strand break repair via homologous recombination"/>
    <property type="evidence" value="ECO:0007669"/>
    <property type="project" value="TreeGrafter"/>
</dbReference>
<dbReference type="Pfam" id="PF13476">
    <property type="entry name" value="AAA_23"/>
    <property type="match status" value="1"/>
</dbReference>
<dbReference type="PANTHER" id="PTHR19306:SF6">
    <property type="entry name" value="STRUCTURAL MAINTENANCE OF CHROMOSOMES PROTEIN 6"/>
    <property type="match status" value="1"/>
</dbReference>
<sequence length="467" mass="53859">SEAENGIIEEITLQNFMCHSHLRVALSPNVNFIIGRNGSGKSAIMTAIVVGLGGKAANTNRGSSLKGFVKDKCSTAVIKIKLKNCGQDAFKPEEYGQHITVERRISSDGVGSYKISNAKGITVSTKKAELNHILDQFNIQIDNPVSILNQDTSRNFLYASDPGKKYKFFLKATQLEQMNNDYLTIQEQQKIMSITLEKKKETIPEMENEVHQLEEKYRDLEQLKVLEGKIEGLKKEIAWAQVIEKEKKLKPVIASITTEKERLPKYDEKLRECETTITVKEATWGEVKTDFDQISSESDQLTVRQESINKEVKKMKDVVRMHQNEFKKMQRELRNTERERDELQQRIDDITTNAMKDIESERLEREKLLQEKRENLQAFQFQLNTTNNHKNQVENNVARLTDQIYQLRNDVNDARNNVEQSQRKLNSLREGQKDSLKRFGSKVPELLRKIETAVRRGRFHQPPKGPL</sequence>
<feature type="domain" description="Rad50/SbcC-type AAA" evidence="12">
    <location>
        <begin position="10"/>
        <end position="216"/>
    </location>
</feature>
<evidence type="ECO:0000256" key="10">
    <source>
        <dbReference type="ARBA" id="ARBA00023204"/>
    </source>
</evidence>
<dbReference type="GO" id="GO:0003697">
    <property type="term" value="F:single-stranded DNA binding"/>
    <property type="evidence" value="ECO:0007669"/>
    <property type="project" value="TreeGrafter"/>
</dbReference>
<dbReference type="AlphaFoldDB" id="A0A7D9JP44"/>
<dbReference type="GO" id="GO:0030915">
    <property type="term" value="C:Smc5-Smc6 complex"/>
    <property type="evidence" value="ECO:0007669"/>
    <property type="project" value="TreeGrafter"/>
</dbReference>
<comment type="caution">
    <text evidence="13">The sequence shown here is derived from an EMBL/GenBank/DDBJ whole genome shotgun (WGS) entry which is preliminary data.</text>
</comment>
<reference evidence="13" key="1">
    <citation type="submission" date="2020-04" db="EMBL/GenBank/DDBJ databases">
        <authorList>
            <person name="Alioto T."/>
            <person name="Alioto T."/>
            <person name="Gomez Garrido J."/>
        </authorList>
    </citation>
    <scope>NUCLEOTIDE SEQUENCE</scope>
    <source>
        <strain evidence="13">A484AB</strain>
    </source>
</reference>
<keyword evidence="7" id="KW-0067">ATP-binding</keyword>
<accession>A0A7D9JP44</accession>
<proteinExistence type="inferred from homology"/>
<dbReference type="EMBL" id="CACRXK020018973">
    <property type="protein sequence ID" value="CAB4033130.1"/>
    <property type="molecule type" value="Genomic_DNA"/>
</dbReference>
<keyword evidence="9" id="KW-0233">DNA recombination</keyword>
<dbReference type="GO" id="GO:0016887">
    <property type="term" value="F:ATP hydrolysis activity"/>
    <property type="evidence" value="ECO:0007669"/>
    <property type="project" value="InterPro"/>
</dbReference>
<keyword evidence="10" id="KW-0234">DNA repair</keyword>
<evidence type="ECO:0000256" key="4">
    <source>
        <dbReference type="ARBA" id="ARBA00022454"/>
    </source>
</evidence>
<dbReference type="PANTHER" id="PTHR19306">
    <property type="entry name" value="STRUCTURAL MAINTENANCE OF CHROMOSOMES 5,6 SMC5, SMC6"/>
    <property type="match status" value="1"/>
</dbReference>
<protein>
    <submittedName>
        <fullName evidence="13">Structural maintenance of chromosomes 6-like</fullName>
    </submittedName>
</protein>
<dbReference type="OrthoDB" id="10072614at2759"/>
<dbReference type="InterPro" id="IPR038729">
    <property type="entry name" value="Rad50/SbcC_AAA"/>
</dbReference>
<evidence type="ECO:0000256" key="6">
    <source>
        <dbReference type="ARBA" id="ARBA00022763"/>
    </source>
</evidence>
<dbReference type="SUPFAM" id="SSF52540">
    <property type="entry name" value="P-loop containing nucleoside triphosphate hydrolases"/>
    <property type="match status" value="1"/>
</dbReference>
<keyword evidence="6" id="KW-0227">DNA damage</keyword>
<keyword evidence="8" id="KW-0175">Coiled coil</keyword>
<evidence type="ECO:0000313" key="13">
    <source>
        <dbReference type="EMBL" id="CAB4033130.1"/>
    </source>
</evidence>
<evidence type="ECO:0000256" key="2">
    <source>
        <dbReference type="ARBA" id="ARBA00004286"/>
    </source>
</evidence>
<dbReference type="GO" id="GO:0003684">
    <property type="term" value="F:damaged DNA binding"/>
    <property type="evidence" value="ECO:0007669"/>
    <property type="project" value="TreeGrafter"/>
</dbReference>
<comment type="similarity">
    <text evidence="3">Belongs to the SMC family. SMC6 subfamily.</text>
</comment>